<evidence type="ECO:0000256" key="4">
    <source>
        <dbReference type="SAM" id="MobiDB-lite"/>
    </source>
</evidence>
<evidence type="ECO:0000256" key="1">
    <source>
        <dbReference type="ARBA" id="ARBA00022980"/>
    </source>
</evidence>
<accession>A0A0M8QSQ9</accession>
<keyword evidence="2 3" id="KW-0687">Ribonucleoprotein</keyword>
<gene>
    <name evidence="5" type="ORF">ADK41_07240</name>
</gene>
<dbReference type="Gene3D" id="4.10.830.30">
    <property type="entry name" value="Ribosomal protein L31"/>
    <property type="match status" value="1"/>
</dbReference>
<dbReference type="InterPro" id="IPR002150">
    <property type="entry name" value="Ribosomal_bL31"/>
</dbReference>
<dbReference type="Proteomes" id="UP000037773">
    <property type="component" value="Unassembled WGS sequence"/>
</dbReference>
<comment type="caution">
    <text evidence="5">The sequence shown here is derived from an EMBL/GenBank/DDBJ whole genome shotgun (WGS) entry which is preliminary data.</text>
</comment>
<dbReference type="InterPro" id="IPR042105">
    <property type="entry name" value="Ribosomal_bL31_sf"/>
</dbReference>
<evidence type="ECO:0000256" key="3">
    <source>
        <dbReference type="RuleBase" id="RU000564"/>
    </source>
</evidence>
<dbReference type="GO" id="GO:0003735">
    <property type="term" value="F:structural constituent of ribosome"/>
    <property type="evidence" value="ECO:0007669"/>
    <property type="project" value="InterPro"/>
</dbReference>
<sequence>MRPASAAPAAEAPEEGHPVRHGIRPVSRPAVFRDRASGFQPLTRSTIESRHTVEWEDGATYPVVDVEISSAGHPFLTGASRLVDSAGRVERFERRHGTAAARR</sequence>
<reference evidence="5 6" key="1">
    <citation type="submission" date="2015-07" db="EMBL/GenBank/DDBJ databases">
        <authorList>
            <person name="Noorani M."/>
        </authorList>
    </citation>
    <scope>NUCLEOTIDE SEQUENCE [LARGE SCALE GENOMIC DNA]</scope>
    <source>
        <strain evidence="5 6">NRRL B-24567</strain>
    </source>
</reference>
<proteinExistence type="inferred from homology"/>
<dbReference type="GO" id="GO:1990904">
    <property type="term" value="C:ribonucleoprotein complex"/>
    <property type="evidence" value="ECO:0007669"/>
    <property type="project" value="UniProtKB-KW"/>
</dbReference>
<organism evidence="5 6">
    <name type="scientific">Streptomyces caelestis</name>
    <dbReference type="NCBI Taxonomy" id="36816"/>
    <lineage>
        <taxon>Bacteria</taxon>
        <taxon>Bacillati</taxon>
        <taxon>Actinomycetota</taxon>
        <taxon>Actinomycetes</taxon>
        <taxon>Kitasatosporales</taxon>
        <taxon>Streptomycetaceae</taxon>
        <taxon>Streptomyces</taxon>
    </lineage>
</organism>
<keyword evidence="6" id="KW-1185">Reference proteome</keyword>
<evidence type="ECO:0000313" key="5">
    <source>
        <dbReference type="EMBL" id="KOT42607.1"/>
    </source>
</evidence>
<keyword evidence="1 3" id="KW-0689">Ribosomal protein</keyword>
<feature type="compositionally biased region" description="Low complexity" evidence="4">
    <location>
        <begin position="1"/>
        <end position="11"/>
    </location>
</feature>
<dbReference type="PATRIC" id="fig|36816.3.peg.1551"/>
<dbReference type="EMBL" id="LGCN01000074">
    <property type="protein sequence ID" value="KOT42607.1"/>
    <property type="molecule type" value="Genomic_DNA"/>
</dbReference>
<evidence type="ECO:0000313" key="6">
    <source>
        <dbReference type="Proteomes" id="UP000037773"/>
    </source>
</evidence>
<dbReference type="NCBIfam" id="TIGR00105">
    <property type="entry name" value="L31"/>
    <property type="match status" value="1"/>
</dbReference>
<name>A0A0M8QSQ9_9ACTN</name>
<protein>
    <recommendedName>
        <fullName evidence="3">50S ribosomal protein L31</fullName>
    </recommendedName>
</protein>
<dbReference type="GO" id="GO:0006412">
    <property type="term" value="P:translation"/>
    <property type="evidence" value="ECO:0007669"/>
    <property type="project" value="InterPro"/>
</dbReference>
<evidence type="ECO:0000256" key="2">
    <source>
        <dbReference type="ARBA" id="ARBA00023274"/>
    </source>
</evidence>
<comment type="similarity">
    <text evidence="3">Belongs to the bacterial ribosomal protein bL31 family.</text>
</comment>
<dbReference type="Pfam" id="PF01197">
    <property type="entry name" value="Ribosomal_L31"/>
    <property type="match status" value="1"/>
</dbReference>
<feature type="region of interest" description="Disordered" evidence="4">
    <location>
        <begin position="1"/>
        <end position="27"/>
    </location>
</feature>
<dbReference type="NCBIfam" id="NF002462">
    <property type="entry name" value="PRK01678.1"/>
    <property type="match status" value="1"/>
</dbReference>
<dbReference type="PRINTS" id="PR01249">
    <property type="entry name" value="RIBOSOMALL31"/>
</dbReference>
<dbReference type="SUPFAM" id="SSF143800">
    <property type="entry name" value="L28p-like"/>
    <property type="match status" value="1"/>
</dbReference>
<dbReference type="AlphaFoldDB" id="A0A0M8QSQ9"/>
<dbReference type="InterPro" id="IPR027493">
    <property type="entry name" value="Ribosomal_bL31_B"/>
</dbReference>
<dbReference type="GO" id="GO:0005840">
    <property type="term" value="C:ribosome"/>
    <property type="evidence" value="ECO:0007669"/>
    <property type="project" value="UniProtKB-KW"/>
</dbReference>
<dbReference type="InterPro" id="IPR034704">
    <property type="entry name" value="Ribosomal_bL28/bL31-like_sf"/>
</dbReference>